<feature type="region of interest" description="Disordered" evidence="1">
    <location>
        <begin position="318"/>
        <end position="366"/>
    </location>
</feature>
<comment type="caution">
    <text evidence="3">The sequence shown here is derived from an EMBL/GenBank/DDBJ whole genome shotgun (WGS) entry which is preliminary data.</text>
</comment>
<dbReference type="CDD" id="cd15482">
    <property type="entry name" value="Sialidase_non-viral"/>
    <property type="match status" value="1"/>
</dbReference>
<evidence type="ECO:0000256" key="1">
    <source>
        <dbReference type="SAM" id="MobiDB-lite"/>
    </source>
</evidence>
<protein>
    <submittedName>
        <fullName evidence="3">Uncharacterized protein</fullName>
    </submittedName>
</protein>
<dbReference type="InterPro" id="IPR015943">
    <property type="entry name" value="WD40/YVTN_repeat-like_dom_sf"/>
</dbReference>
<reference evidence="3 4" key="1">
    <citation type="submission" date="2024-02" db="EMBL/GenBank/DDBJ databases">
        <authorList>
            <person name="Chen Y."/>
            <person name="Shah S."/>
            <person name="Dougan E. K."/>
            <person name="Thang M."/>
            <person name="Chan C."/>
        </authorList>
    </citation>
    <scope>NUCLEOTIDE SEQUENCE [LARGE SCALE GENOMIC DNA]</scope>
</reference>
<dbReference type="Proteomes" id="UP001642464">
    <property type="component" value="Unassembled WGS sequence"/>
</dbReference>
<evidence type="ECO:0000313" key="3">
    <source>
        <dbReference type="EMBL" id="CAK9020111.1"/>
    </source>
</evidence>
<dbReference type="Gene3D" id="2.130.10.10">
    <property type="entry name" value="YVTN repeat-like/Quinoprotein amine dehydrogenase"/>
    <property type="match status" value="2"/>
</dbReference>
<evidence type="ECO:0000313" key="4">
    <source>
        <dbReference type="Proteomes" id="UP001642464"/>
    </source>
</evidence>
<sequence length="386" mass="39417">MSPILLLSLAATTSAAWVEDTFFTNNAPSWRKFAMTTDGSTIVGAGHMSAWVSTDNGASWVKRMIDGKWEGVGISADGSKMVMGGIEINMFKSDGGGNFQTGWNDAQLSSATSQKLRDLAMSSDGNIIVSAGDTSDVDAQTWTQGSFRSTDFGATWNQISTTPMTGIAMSANGNVIAAVTPTSNAGVLVSTDGGTTWATNTPSESTTLTAIAMSSDGSIMAATGYGNNGGIWTSTDTGSTWTHALSDAGVWESVSMSADGSVMGATKMSSKLWTSSDSGASWAEDTTSPDMAKYIAISPDGAKMVMEGNGKVQLKGFPEATTTTTTTTGTTTTTSESTTTGSTTTTDGMDGSTTEGSTSPQATTSASGTFKLAASSLVLGSLAMVV</sequence>
<keyword evidence="2" id="KW-0732">Signal</keyword>
<organism evidence="3 4">
    <name type="scientific">Durusdinium trenchii</name>
    <dbReference type="NCBI Taxonomy" id="1381693"/>
    <lineage>
        <taxon>Eukaryota</taxon>
        <taxon>Sar</taxon>
        <taxon>Alveolata</taxon>
        <taxon>Dinophyceae</taxon>
        <taxon>Suessiales</taxon>
        <taxon>Symbiodiniaceae</taxon>
        <taxon>Durusdinium</taxon>
    </lineage>
</organism>
<evidence type="ECO:0000256" key="2">
    <source>
        <dbReference type="SAM" id="SignalP"/>
    </source>
</evidence>
<feature type="compositionally biased region" description="Low complexity" evidence="1">
    <location>
        <begin position="321"/>
        <end position="359"/>
    </location>
</feature>
<accession>A0ABP0K033</accession>
<feature type="chain" id="PRO_5047318054" evidence="2">
    <location>
        <begin position="16"/>
        <end position="386"/>
    </location>
</feature>
<proteinExistence type="predicted"/>
<feature type="signal peptide" evidence="2">
    <location>
        <begin position="1"/>
        <end position="15"/>
    </location>
</feature>
<dbReference type="SUPFAM" id="SSF110296">
    <property type="entry name" value="Oligoxyloglucan reducing end-specific cellobiohydrolase"/>
    <property type="match status" value="1"/>
</dbReference>
<keyword evidence="4" id="KW-1185">Reference proteome</keyword>
<gene>
    <name evidence="3" type="ORF">SCF082_LOCUS14792</name>
</gene>
<dbReference type="EMBL" id="CAXAMM010009356">
    <property type="protein sequence ID" value="CAK9020111.1"/>
    <property type="molecule type" value="Genomic_DNA"/>
</dbReference>
<name>A0ABP0K033_9DINO</name>